<evidence type="ECO:0000313" key="2">
    <source>
        <dbReference type="Proteomes" id="UP001346869"/>
    </source>
</evidence>
<gene>
    <name evidence="1" type="ORF">PBY51_024897</name>
</gene>
<reference evidence="1 2" key="1">
    <citation type="journal article" date="2023" name="Genes (Basel)">
        <title>Chromosome-Level Genome Assembly and Circadian Gene Repertoire of the Patagonia Blennie Eleginops maclovinus-The Closest Ancestral Proxy of Antarctic Cryonotothenioids.</title>
        <authorList>
            <person name="Cheng C.C."/>
            <person name="Rivera-Colon A.G."/>
            <person name="Minhas B.F."/>
            <person name="Wilson L."/>
            <person name="Rayamajhi N."/>
            <person name="Vargas-Chacoff L."/>
            <person name="Catchen J.M."/>
        </authorList>
    </citation>
    <scope>NUCLEOTIDE SEQUENCE [LARGE SCALE GENOMIC DNA]</scope>
    <source>
        <strain evidence="1">JMC-PN-2008</strain>
    </source>
</reference>
<dbReference type="Proteomes" id="UP001346869">
    <property type="component" value="Unassembled WGS sequence"/>
</dbReference>
<comment type="caution">
    <text evidence="1">The sequence shown here is derived from an EMBL/GenBank/DDBJ whole genome shotgun (WGS) entry which is preliminary data.</text>
</comment>
<accession>A0AAN7Y0T8</accession>
<protein>
    <submittedName>
        <fullName evidence="1">Uncharacterized protein</fullName>
    </submittedName>
</protein>
<dbReference type="AlphaFoldDB" id="A0AAN7Y0T8"/>
<evidence type="ECO:0000313" key="1">
    <source>
        <dbReference type="EMBL" id="KAK5870244.1"/>
    </source>
</evidence>
<reference evidence="1 2" key="2">
    <citation type="journal article" date="2023" name="Mol. Biol. Evol.">
        <title>Genomics of Secondarily Temperate Adaptation in the Only Non-Antarctic Icefish.</title>
        <authorList>
            <person name="Rivera-Colon A.G."/>
            <person name="Rayamajhi N."/>
            <person name="Minhas B.F."/>
            <person name="Madrigal G."/>
            <person name="Bilyk K.T."/>
            <person name="Yoon V."/>
            <person name="Hune M."/>
            <person name="Gregory S."/>
            <person name="Cheng C.H.C."/>
            <person name="Catchen J.M."/>
        </authorList>
    </citation>
    <scope>NUCLEOTIDE SEQUENCE [LARGE SCALE GENOMIC DNA]</scope>
    <source>
        <strain evidence="1">JMC-PN-2008</strain>
    </source>
</reference>
<keyword evidence="2" id="KW-1185">Reference proteome</keyword>
<proteinExistence type="predicted"/>
<dbReference type="EMBL" id="JAUZQC010000006">
    <property type="protein sequence ID" value="KAK5870244.1"/>
    <property type="molecule type" value="Genomic_DNA"/>
</dbReference>
<sequence length="66" mass="7116">MFEISRTLNAALLSNEHLKMMARYGQLSGLAASGVGSVPETHSPLFPRDLLSSPAQMGYRSPLVRG</sequence>
<organism evidence="1 2">
    <name type="scientific">Eleginops maclovinus</name>
    <name type="common">Patagonian blennie</name>
    <name type="synonym">Eleginus maclovinus</name>
    <dbReference type="NCBI Taxonomy" id="56733"/>
    <lineage>
        <taxon>Eukaryota</taxon>
        <taxon>Metazoa</taxon>
        <taxon>Chordata</taxon>
        <taxon>Craniata</taxon>
        <taxon>Vertebrata</taxon>
        <taxon>Euteleostomi</taxon>
        <taxon>Actinopterygii</taxon>
        <taxon>Neopterygii</taxon>
        <taxon>Teleostei</taxon>
        <taxon>Neoteleostei</taxon>
        <taxon>Acanthomorphata</taxon>
        <taxon>Eupercaria</taxon>
        <taxon>Perciformes</taxon>
        <taxon>Notothenioidei</taxon>
        <taxon>Eleginopidae</taxon>
        <taxon>Eleginops</taxon>
    </lineage>
</organism>
<name>A0AAN7Y0T8_ELEMC</name>